<evidence type="ECO:0000313" key="3">
    <source>
        <dbReference type="EMBL" id="AKB82849.1"/>
    </source>
</evidence>
<feature type="region of interest" description="Disordered" evidence="1">
    <location>
        <begin position="98"/>
        <end position="124"/>
    </location>
</feature>
<evidence type="ECO:0000313" key="4">
    <source>
        <dbReference type="Proteomes" id="UP000033066"/>
    </source>
</evidence>
<dbReference type="KEGG" id="mbak:MSBR3_2271"/>
<gene>
    <name evidence="3" type="ORF">MSBR3_2271</name>
</gene>
<dbReference type="EMBL" id="CP009517">
    <property type="protein sequence ID" value="AKB82849.1"/>
    <property type="molecule type" value="Genomic_DNA"/>
</dbReference>
<dbReference type="PATRIC" id="fig|1434107.4.peg.2874"/>
<name>A0A0E3WXC9_METBA</name>
<dbReference type="HOGENOM" id="CLU_091961_0_0_2"/>
<dbReference type="Proteomes" id="UP000033066">
    <property type="component" value="Chromosome"/>
</dbReference>
<reference evidence="3" key="1">
    <citation type="submission" date="2014-07" db="EMBL/GenBank/DDBJ databases">
        <title>Methanogenic archaea and the global carbon cycle.</title>
        <authorList>
            <person name="Henriksen J.R."/>
            <person name="Luke J."/>
            <person name="Reinhart S."/>
            <person name="Benedict M.N."/>
            <person name="Youngblut N.D."/>
            <person name="Metcalf M.E."/>
            <person name="Whitaker R.J."/>
            <person name="Metcalf W.W."/>
        </authorList>
    </citation>
    <scope>NUCLEOTIDE SEQUENCE [LARGE SCALE GENOMIC DNA]</scope>
    <source>
        <strain evidence="3">3</strain>
    </source>
</reference>
<dbReference type="OrthoDB" id="53190at2157"/>
<dbReference type="AlphaFoldDB" id="A0A0E3WXC9"/>
<keyword evidence="4" id="KW-1185">Reference proteome</keyword>
<evidence type="ECO:0000256" key="1">
    <source>
        <dbReference type="SAM" id="MobiDB-lite"/>
    </source>
</evidence>
<organism evidence="3 4">
    <name type="scientific">Methanosarcina barkeri 3</name>
    <dbReference type="NCBI Taxonomy" id="1434107"/>
    <lineage>
        <taxon>Archaea</taxon>
        <taxon>Methanobacteriati</taxon>
        <taxon>Methanobacteriota</taxon>
        <taxon>Stenosarchaea group</taxon>
        <taxon>Methanomicrobia</taxon>
        <taxon>Methanosarcinales</taxon>
        <taxon>Methanosarcinaceae</taxon>
        <taxon>Methanosarcina</taxon>
    </lineage>
</organism>
<evidence type="ECO:0000259" key="2">
    <source>
        <dbReference type="Pfam" id="PF07796"/>
    </source>
</evidence>
<dbReference type="STRING" id="1434107.MSBR3_2271"/>
<feature type="compositionally biased region" description="Basic and acidic residues" evidence="1">
    <location>
        <begin position="101"/>
        <end position="124"/>
    </location>
</feature>
<dbReference type="Pfam" id="PF07796">
    <property type="entry name" value="DUF1638"/>
    <property type="match status" value="1"/>
</dbReference>
<protein>
    <recommendedName>
        <fullName evidence="2">DUF1638 domain-containing protein</fullName>
    </recommendedName>
</protein>
<accession>A0A0E3WXC9</accession>
<proteinExistence type="predicted"/>
<dbReference type="InterPro" id="IPR012437">
    <property type="entry name" value="DUF1638"/>
</dbReference>
<feature type="domain" description="DUF1638" evidence="2">
    <location>
        <begin position="134"/>
        <end position="300"/>
    </location>
</feature>
<sequence>MPVLSIIACEMLEDELAYVLSEDHDLGQLIVLENRQSFRFVRKLKSRNCQLRLFPLEKVPIFLKGVNNSVYNSASVNILKLLLKFQFFEKIPHHIRKKSKEKNNEKNNEKNDEKNDEKNNEKNKEKPIIVVNTLKLGLHADCELLRSEIYQHIKKMAAFSDGILIFYGNCGHSLRNTEEEFKDLPCSLYFLKDEKGEIVDDCISVALGGNDNYAEVMQGGNGTGMIYLTPMWASSWKQMRKESNNTSDFNDSFLKRHYKKVVKINNNISTGSEFDENVLDYAQTFDMSIAEMEGSMEIASRSYLNAKNNVCKRVLSD</sequence>